<gene>
    <name evidence="2" type="ORF">MFFC18_39860</name>
</gene>
<keyword evidence="1" id="KW-0812">Transmembrane</keyword>
<feature type="transmembrane region" description="Helical" evidence="1">
    <location>
        <begin position="81"/>
        <end position="98"/>
    </location>
</feature>
<keyword evidence="1" id="KW-0472">Membrane</keyword>
<feature type="transmembrane region" description="Helical" evidence="1">
    <location>
        <begin position="110"/>
        <end position="129"/>
    </location>
</feature>
<dbReference type="Proteomes" id="UP000322214">
    <property type="component" value="Chromosome"/>
</dbReference>
<name>A0A5B9PFT5_9BACT</name>
<keyword evidence="1" id="KW-1133">Transmembrane helix</keyword>
<sequence>MKRRRKGGRGEIASSRQLVNYTMIWISRVAACVLLFAAFSKSGNLTQVNMSWLQTVLLLLTEALLALWVLSCWKIGLSTKIASLLFLLFSCYSFLLIVKRVPLCNCFGNLSTSPEIMLVVDLLFCILLWRIRPNYKNKYSLVGFIFGVAACMFIFLPVSKFMTNPLDGIGTIVGSDSVVVEFDSWVGSAPEILRFLNCGPSTLPIDEDCELVFYYEDCETCKKLISGVLENHNPIPVVFIEGSSVSELDALETPANSYRYCKLTDDYDWFFEAPCVVSLRAGKVTSVSTGLSGY</sequence>
<feature type="transmembrane region" description="Helical" evidence="1">
    <location>
        <begin position="51"/>
        <end position="69"/>
    </location>
</feature>
<dbReference type="KEGG" id="mff:MFFC18_39860"/>
<evidence type="ECO:0000313" key="2">
    <source>
        <dbReference type="EMBL" id="QEG24070.1"/>
    </source>
</evidence>
<dbReference type="EMBL" id="CP042912">
    <property type="protein sequence ID" value="QEG24070.1"/>
    <property type="molecule type" value="Genomic_DNA"/>
</dbReference>
<protein>
    <submittedName>
        <fullName evidence="2">Uncharacterized protein</fullName>
    </submittedName>
</protein>
<proteinExistence type="predicted"/>
<evidence type="ECO:0000256" key="1">
    <source>
        <dbReference type="SAM" id="Phobius"/>
    </source>
</evidence>
<feature type="transmembrane region" description="Helical" evidence="1">
    <location>
        <begin position="141"/>
        <end position="158"/>
    </location>
</feature>
<dbReference type="STRING" id="980251.GCA_001642875_04114"/>
<evidence type="ECO:0000313" key="3">
    <source>
        <dbReference type="Proteomes" id="UP000322214"/>
    </source>
</evidence>
<accession>A0A5B9PFT5</accession>
<organism evidence="2 3">
    <name type="scientific">Mariniblastus fucicola</name>
    <dbReference type="NCBI Taxonomy" id="980251"/>
    <lineage>
        <taxon>Bacteria</taxon>
        <taxon>Pseudomonadati</taxon>
        <taxon>Planctomycetota</taxon>
        <taxon>Planctomycetia</taxon>
        <taxon>Pirellulales</taxon>
        <taxon>Pirellulaceae</taxon>
        <taxon>Mariniblastus</taxon>
    </lineage>
</organism>
<keyword evidence="3" id="KW-1185">Reference proteome</keyword>
<dbReference type="AlphaFoldDB" id="A0A5B9PFT5"/>
<feature type="transmembrane region" description="Helical" evidence="1">
    <location>
        <begin position="21"/>
        <end position="39"/>
    </location>
</feature>
<reference evidence="2 3" key="1">
    <citation type="submission" date="2019-08" db="EMBL/GenBank/DDBJ databases">
        <title>Deep-cultivation of Planctomycetes and their phenomic and genomic characterization uncovers novel biology.</title>
        <authorList>
            <person name="Wiegand S."/>
            <person name="Jogler M."/>
            <person name="Boedeker C."/>
            <person name="Pinto D."/>
            <person name="Vollmers J."/>
            <person name="Rivas-Marin E."/>
            <person name="Kohn T."/>
            <person name="Peeters S.H."/>
            <person name="Heuer A."/>
            <person name="Rast P."/>
            <person name="Oberbeckmann S."/>
            <person name="Bunk B."/>
            <person name="Jeske O."/>
            <person name="Meyerdierks A."/>
            <person name="Storesund J.E."/>
            <person name="Kallscheuer N."/>
            <person name="Luecker S."/>
            <person name="Lage O.M."/>
            <person name="Pohl T."/>
            <person name="Merkel B.J."/>
            <person name="Hornburger P."/>
            <person name="Mueller R.-W."/>
            <person name="Bruemmer F."/>
            <person name="Labrenz M."/>
            <person name="Spormann A.M."/>
            <person name="Op den Camp H."/>
            <person name="Overmann J."/>
            <person name="Amann R."/>
            <person name="Jetten M.S.M."/>
            <person name="Mascher T."/>
            <person name="Medema M.H."/>
            <person name="Devos D.P."/>
            <person name="Kaster A.-K."/>
            <person name="Ovreas L."/>
            <person name="Rohde M."/>
            <person name="Galperin M.Y."/>
            <person name="Jogler C."/>
        </authorList>
    </citation>
    <scope>NUCLEOTIDE SEQUENCE [LARGE SCALE GENOMIC DNA]</scope>
    <source>
        <strain evidence="2 3">FC18</strain>
    </source>
</reference>